<name>A0ABS4PC37_9GAMM</name>
<dbReference type="RefSeq" id="WP_017800508.1">
    <property type="nucleotide sequence ID" value="NZ_JAGGMQ010000001.1"/>
</dbReference>
<reference evidence="2" key="2">
    <citation type="submission" date="2023-07" db="EMBL/GenBank/DDBJ databases">
        <title>Genome mining of underrepresented organisms for secondary metabolites.</title>
        <authorList>
            <person name="D'Agostino P.M."/>
        </authorList>
    </citation>
    <scope>NUCLEOTIDE SEQUENCE [LARGE SCALE GENOMIC DNA]</scope>
    <source>
        <strain evidence="2">WS4403</strain>
    </source>
</reference>
<sequence>MINRHQFIARWRLPISLVLLVVLIAPTLLAIAITRQQQQQLTQAVIQEMQLLQAHRQAAEAISARQRAFDKAPPQQESTQLNGLALIALALHDDIALLSLQKDVREQRIRVEVLSHSLDALLDFVSRLQRLPARVSLESHQTENSMPGPWKIRATLNLEYTDAP</sequence>
<organism evidence="1 2">
    <name type="scientific">Winslowiella toletana</name>
    <dbReference type="NCBI Taxonomy" id="92490"/>
    <lineage>
        <taxon>Bacteria</taxon>
        <taxon>Pseudomonadati</taxon>
        <taxon>Pseudomonadota</taxon>
        <taxon>Gammaproteobacteria</taxon>
        <taxon>Enterobacterales</taxon>
        <taxon>Erwiniaceae</taxon>
        <taxon>Winslowiella</taxon>
    </lineage>
</organism>
<reference evidence="1 2" key="1">
    <citation type="submission" date="2021-03" db="EMBL/GenBank/DDBJ databases">
        <authorList>
            <person name="D'Agostino P."/>
            <person name="Huntemann M."/>
            <person name="Clum A."/>
            <person name="Spunde A."/>
            <person name="Palaniappan K."/>
            <person name="Ritter S."/>
            <person name="Mikhailova N."/>
            <person name="Chen I.-M."/>
            <person name="Stamatis D."/>
            <person name="Reddy T."/>
            <person name="O'Malley R."/>
            <person name="Daum C."/>
            <person name="Shapiro N."/>
            <person name="Ivanova N."/>
            <person name="Kyrpides N."/>
            <person name="Woyke T."/>
        </authorList>
    </citation>
    <scope>NUCLEOTIDE SEQUENCE [LARGE SCALE GENOMIC DNA]</scope>
    <source>
        <strain evidence="1 2">WS4403</strain>
    </source>
</reference>
<protein>
    <submittedName>
        <fullName evidence="1">Membrane protein YeiB</fullName>
    </submittedName>
</protein>
<comment type="caution">
    <text evidence="1">The sequence shown here is derived from an EMBL/GenBank/DDBJ whole genome shotgun (WGS) entry which is preliminary data.</text>
</comment>
<dbReference type="Proteomes" id="UP001195624">
    <property type="component" value="Unassembled WGS sequence"/>
</dbReference>
<dbReference type="EMBL" id="JAGGMQ010000001">
    <property type="protein sequence ID" value="MBP2169732.1"/>
    <property type="molecule type" value="Genomic_DNA"/>
</dbReference>
<accession>A0ABS4PC37</accession>
<keyword evidence="2" id="KW-1185">Reference proteome</keyword>
<gene>
    <name evidence="1" type="ORF">J2125_002924</name>
</gene>
<evidence type="ECO:0000313" key="1">
    <source>
        <dbReference type="EMBL" id="MBP2169732.1"/>
    </source>
</evidence>
<proteinExistence type="predicted"/>
<evidence type="ECO:0000313" key="2">
    <source>
        <dbReference type="Proteomes" id="UP001195624"/>
    </source>
</evidence>